<protein>
    <submittedName>
        <fullName evidence="1">Uncharacterized protein</fullName>
    </submittedName>
</protein>
<dbReference type="EMBL" id="JBEAFC010000007">
    <property type="protein sequence ID" value="KAL1548546.1"/>
    <property type="molecule type" value="Genomic_DNA"/>
</dbReference>
<accession>A0ABD1H0L6</accession>
<organism evidence="1 2">
    <name type="scientific">Salvia divinorum</name>
    <name type="common">Maria pastora</name>
    <name type="synonym">Diviner's sage</name>
    <dbReference type="NCBI Taxonomy" id="28513"/>
    <lineage>
        <taxon>Eukaryota</taxon>
        <taxon>Viridiplantae</taxon>
        <taxon>Streptophyta</taxon>
        <taxon>Embryophyta</taxon>
        <taxon>Tracheophyta</taxon>
        <taxon>Spermatophyta</taxon>
        <taxon>Magnoliopsida</taxon>
        <taxon>eudicotyledons</taxon>
        <taxon>Gunneridae</taxon>
        <taxon>Pentapetalae</taxon>
        <taxon>asterids</taxon>
        <taxon>lamiids</taxon>
        <taxon>Lamiales</taxon>
        <taxon>Lamiaceae</taxon>
        <taxon>Nepetoideae</taxon>
        <taxon>Mentheae</taxon>
        <taxon>Salviinae</taxon>
        <taxon>Salvia</taxon>
        <taxon>Salvia subgen. Calosphace</taxon>
    </lineage>
</organism>
<comment type="caution">
    <text evidence="1">The sequence shown here is derived from an EMBL/GenBank/DDBJ whole genome shotgun (WGS) entry which is preliminary data.</text>
</comment>
<dbReference type="Proteomes" id="UP001567538">
    <property type="component" value="Unassembled WGS sequence"/>
</dbReference>
<proteinExistence type="predicted"/>
<gene>
    <name evidence="1" type="ORF">AAHA92_16764</name>
</gene>
<evidence type="ECO:0000313" key="1">
    <source>
        <dbReference type="EMBL" id="KAL1548546.1"/>
    </source>
</evidence>
<sequence length="42" mass="4652">MALCPFAFSGNLIVDQMLRSTTIYAAECCRFTLSPLQQEQPG</sequence>
<keyword evidence="2" id="KW-1185">Reference proteome</keyword>
<evidence type="ECO:0000313" key="2">
    <source>
        <dbReference type="Proteomes" id="UP001567538"/>
    </source>
</evidence>
<name>A0ABD1H0L6_SALDI</name>
<reference evidence="1 2" key="1">
    <citation type="submission" date="2024-06" db="EMBL/GenBank/DDBJ databases">
        <title>A chromosome level genome sequence of Diviner's sage (Salvia divinorum).</title>
        <authorList>
            <person name="Ford S.A."/>
            <person name="Ro D.-K."/>
            <person name="Ness R.W."/>
            <person name="Phillips M.A."/>
        </authorList>
    </citation>
    <scope>NUCLEOTIDE SEQUENCE [LARGE SCALE GENOMIC DNA]</scope>
    <source>
        <strain evidence="1">SAF-2024a</strain>
        <tissue evidence="1">Leaf</tissue>
    </source>
</reference>
<dbReference type="AlphaFoldDB" id="A0ABD1H0L6"/>